<reference evidence="5 6" key="1">
    <citation type="submission" date="2020-04" db="EMBL/GenBank/DDBJ databases">
        <title>Sequencing and Assembly of C. fimi.</title>
        <authorList>
            <person name="Ramsey A.R."/>
        </authorList>
    </citation>
    <scope>NUCLEOTIDE SEQUENCE [LARGE SCALE GENOMIC DNA]</scope>
    <source>
        <strain evidence="5 6">SB</strain>
    </source>
</reference>
<evidence type="ECO:0000256" key="2">
    <source>
        <dbReference type="PIRSR" id="PIRSR605754-1"/>
    </source>
</evidence>
<dbReference type="RefSeq" id="WP_169324818.1">
    <property type="nucleotide sequence ID" value="NZ_JABCJJ010000012.1"/>
</dbReference>
<evidence type="ECO:0000256" key="1">
    <source>
        <dbReference type="ARBA" id="ARBA00022801"/>
    </source>
</evidence>
<feature type="compositionally biased region" description="Low complexity" evidence="3">
    <location>
        <begin position="1"/>
        <end position="11"/>
    </location>
</feature>
<keyword evidence="4" id="KW-0812">Transmembrane</keyword>
<evidence type="ECO:0000313" key="5">
    <source>
        <dbReference type="EMBL" id="NMR20445.1"/>
    </source>
</evidence>
<protein>
    <submittedName>
        <fullName evidence="5">Class E sortase</fullName>
    </submittedName>
</protein>
<accession>A0A7Y0QHM4</accession>
<dbReference type="InterPro" id="IPR005754">
    <property type="entry name" value="Sortase"/>
</dbReference>
<dbReference type="Proteomes" id="UP000562124">
    <property type="component" value="Unassembled WGS sequence"/>
</dbReference>
<dbReference type="EMBL" id="JABCJJ010000012">
    <property type="protein sequence ID" value="NMR20445.1"/>
    <property type="molecule type" value="Genomic_DNA"/>
</dbReference>
<feature type="active site" description="Proton donor/acceptor" evidence="2">
    <location>
        <position position="182"/>
    </location>
</feature>
<feature type="transmembrane region" description="Helical" evidence="4">
    <location>
        <begin position="49"/>
        <end position="76"/>
    </location>
</feature>
<dbReference type="InterPro" id="IPR042003">
    <property type="entry name" value="Sortase_E"/>
</dbReference>
<evidence type="ECO:0000256" key="3">
    <source>
        <dbReference type="SAM" id="MobiDB-lite"/>
    </source>
</evidence>
<dbReference type="NCBIfam" id="TIGR01076">
    <property type="entry name" value="sortase_fam"/>
    <property type="match status" value="1"/>
</dbReference>
<dbReference type="NCBIfam" id="NF033747">
    <property type="entry name" value="class_E_sortase"/>
    <property type="match status" value="1"/>
</dbReference>
<dbReference type="CDD" id="cd05830">
    <property type="entry name" value="Sortase_E"/>
    <property type="match status" value="1"/>
</dbReference>
<dbReference type="Pfam" id="PF04203">
    <property type="entry name" value="Sortase"/>
    <property type="match status" value="1"/>
</dbReference>
<dbReference type="AlphaFoldDB" id="A0A7Y0QHM4"/>
<name>A0A7Y0QHM4_CELFI</name>
<keyword evidence="4" id="KW-0472">Membrane</keyword>
<keyword evidence="1" id="KW-0378">Hydrolase</keyword>
<comment type="caution">
    <text evidence="5">The sequence shown here is derived from an EMBL/GenBank/DDBJ whole genome shotgun (WGS) entry which is preliminary data.</text>
</comment>
<feature type="active site" description="Acyl-thioester intermediate" evidence="2">
    <location>
        <position position="250"/>
    </location>
</feature>
<sequence length="284" mass="30440">MTTDGTTSTDATTRHVAEAAPGGRTHDTSAPAVEAAPRRSTPPPATRRAATVAGVLGELMITLGVLLLAFVAWQLWWTDVEGERAQAAIVEELDWAPIPAPDEPAPPPPAPAVMRRDASPPMAEPAYAETFATMLVPRWGPDYERPVSQGVDRATVLDPLGIGHYPGTAMPGDVGNFAVSGHRTTYGKPFNRVAELQIGDPIVVRTADIWYVYRVTSTQIVLPEDVQVIAPAPNEPGVEPTVRSITLTTCHPMYSARERFIVHGELDYWMSTADGFPAEISGGA</sequence>
<proteinExistence type="predicted"/>
<evidence type="ECO:0000313" key="6">
    <source>
        <dbReference type="Proteomes" id="UP000562124"/>
    </source>
</evidence>
<dbReference type="Gene3D" id="2.40.260.10">
    <property type="entry name" value="Sortase"/>
    <property type="match status" value="1"/>
</dbReference>
<gene>
    <name evidence="5" type="ORF">HIR71_09490</name>
</gene>
<keyword evidence="6" id="KW-1185">Reference proteome</keyword>
<organism evidence="5 6">
    <name type="scientific">Cellulomonas fimi</name>
    <dbReference type="NCBI Taxonomy" id="1708"/>
    <lineage>
        <taxon>Bacteria</taxon>
        <taxon>Bacillati</taxon>
        <taxon>Actinomycetota</taxon>
        <taxon>Actinomycetes</taxon>
        <taxon>Micrococcales</taxon>
        <taxon>Cellulomonadaceae</taxon>
        <taxon>Cellulomonas</taxon>
    </lineage>
</organism>
<feature type="region of interest" description="Disordered" evidence="3">
    <location>
        <begin position="1"/>
        <end position="46"/>
    </location>
</feature>
<evidence type="ECO:0000256" key="4">
    <source>
        <dbReference type="SAM" id="Phobius"/>
    </source>
</evidence>
<keyword evidence="4" id="KW-1133">Transmembrane helix</keyword>
<dbReference type="InterPro" id="IPR023365">
    <property type="entry name" value="Sortase_dom-sf"/>
</dbReference>
<dbReference type="SUPFAM" id="SSF63817">
    <property type="entry name" value="Sortase"/>
    <property type="match status" value="1"/>
</dbReference>
<dbReference type="InterPro" id="IPR053465">
    <property type="entry name" value="Sortase_Class_E"/>
</dbReference>
<dbReference type="GO" id="GO:0016787">
    <property type="term" value="F:hydrolase activity"/>
    <property type="evidence" value="ECO:0007669"/>
    <property type="project" value="UniProtKB-KW"/>
</dbReference>